<protein>
    <recommendedName>
        <fullName evidence="2">C2H2-type domain-containing protein</fullName>
    </recommendedName>
</protein>
<evidence type="ECO:0000313" key="1">
    <source>
        <dbReference type="EMBL" id="QHT23218.1"/>
    </source>
</evidence>
<evidence type="ECO:0008006" key="2">
    <source>
        <dbReference type="Google" id="ProtNLM"/>
    </source>
</evidence>
<sequence length="322" mass="37431">MFSNEKVAICSRMKYYCKKCEYNTSKKCNYDKHILTSKHIKSMNGNDQVAKCSKSSQAVKFECDKCSKEYKDYSGLWRHKKKCSKNYQITNEIISTNDDEPSEKQLIMMLLKENSELLKDNNEFKKMLLDQQTNMLELLKNGTHNTTNNNNTNSHNKTFNLQFFLNETCKDAMNIMDFVESIQLQLSDLEKVGEIGYVDGISNIIVKNLKALDVTQRPLHCTDKKREVLYLKDEDKWEKQGEDNVKLRKVIHKVSSKNINMISEYKEKHPDCSQSDSRYSDEYSNILIESMGGAGDNRLEKESKIIKNISKEVIVEKELMTT</sequence>
<dbReference type="EMBL" id="MN739729">
    <property type="protein sequence ID" value="QHT23218.1"/>
    <property type="molecule type" value="Genomic_DNA"/>
</dbReference>
<organism evidence="1">
    <name type="scientific">viral metagenome</name>
    <dbReference type="NCBI Taxonomy" id="1070528"/>
    <lineage>
        <taxon>unclassified sequences</taxon>
        <taxon>metagenomes</taxon>
        <taxon>organismal metagenomes</taxon>
    </lineage>
</organism>
<proteinExistence type="predicted"/>
<reference evidence="1" key="1">
    <citation type="journal article" date="2020" name="Nature">
        <title>Giant virus diversity and host interactions through global metagenomics.</title>
        <authorList>
            <person name="Schulz F."/>
            <person name="Roux S."/>
            <person name="Paez-Espino D."/>
            <person name="Jungbluth S."/>
            <person name="Walsh D.A."/>
            <person name="Denef V.J."/>
            <person name="McMahon K.D."/>
            <person name="Konstantinidis K.T."/>
            <person name="Eloe-Fadrosh E.A."/>
            <person name="Kyrpides N.C."/>
            <person name="Woyke T."/>
        </authorList>
    </citation>
    <scope>NUCLEOTIDE SEQUENCE</scope>
    <source>
        <strain evidence="1">GVMAG-M-3300023179-114</strain>
    </source>
</reference>
<dbReference type="AlphaFoldDB" id="A0A6C0E367"/>
<accession>A0A6C0E367</accession>
<name>A0A6C0E367_9ZZZZ</name>